<sequence>MMIVFLWMVVGRGREEEMWMGLATENGGSSKRLEWRERSTNSNQRFPYPPYTHPSSNNEKVKVKEKEKGDKEIVEQLFATTRELLVLVHRLAVKSVFTISVRGLRKVVCGIVDLVGCADFVFPSPSSSSTTTSNSNNSQQTTKRQHRTDTQRIAIKTGKTCVRVLKAFCGKGVGVEPRSRRESAREVVLRSLLVCGQVNPHSSAERSASGGEDVVGRVRRVLELIEVVLPLSSCSSSSSSEVDGAPMMDGDHQMQDSLTPSSSSQQELKSLWSTTVFPLILHELRLFMRLLPVEDKVRFVGMLVDVDVDGAVGVGEWLVQEEVKEVEGVGRWLMCVGEMYHLDDDDEEEVVGEGKVQEKEQGGEAMEGVEGAGTEGGEEKEKARVMEEQRKKREMKVQKKKEREVLRAERMINLHRVFVGVQFLSLLTSTLAPPQNNPNNTNTPWFITALSQTPTLASQLASLLSLLLEAHYTSPPITSLFKVLSRLENFGRLGDERLKLVALLGVLRIAQGDVTSVGAGDGVKEMLEDGGLRKALFRSEAQDGDVDLLRSEVGRLCAVCAESVGMVSVQVAEMVVLVLAWMTGSAEGVSKGEERPAKMKVLRGVTRDAFTTLCDSLVITIPEMERVVHDVRTTVGFDEDEDFVAIPVELPDTLVLSLSSISSLLLNPHPSTHSAPSLHPSTSTTTSSSSHNRTGSLSTLQFSGGYPIGTNTSSGSLEGGGRPSTPKGGQKTPDILGTIISPPTALLRSPAATGLTKTYVNNDFRSLRQVPSARLNTSRLPSTHVDDFESGGVVGAGPTVPGASMSPLIVPVPIPLGDVSAFGDYRANPGLIRFYSSSEKPSQSLCLAQASLLYGITPMWAVAVLALVSYMLYTLRDEHTESRYLKSIPMALMLSAPYIAQSAFTIAALLMAYRHPKKLKPDSLFLFCSFKDTKLFFAMSIFTLLACVAIIGIEVALAIVIYRSWRTVRSVGLPSDLPLPLIARVFVFGVYVGIGIIVSTLGLFDITMPENLFAATAGTVVFLIFGTQADVFRAWCFWRKDKTNPPPPSSPSISTHSTQRTHQFSVEIRPHYASSMDAIFRSAKSETSAPRSNRSSRSHSRPSTQRFSRFSNKNFVRLPDDVEVTHTPHSERFAHGTFPEEIPPVPEMTERPEPAIIRPRKGSTGEPPPTGGLGRLDAASRKRRLDDPPKPKGPRKASFSSLRTASVSISASPNVQAPIAAVRPLEFAPMSTEPQRTLVTIVRTPPTP</sequence>
<gene>
    <name evidence="3" type="ORF">NP233_g3207</name>
</gene>
<feature type="region of interest" description="Disordered" evidence="1">
    <location>
        <begin position="1129"/>
        <end position="1216"/>
    </location>
</feature>
<keyword evidence="4" id="KW-1185">Reference proteome</keyword>
<reference evidence="3" key="1">
    <citation type="submission" date="2022-07" db="EMBL/GenBank/DDBJ databases">
        <title>Genome Sequence of Leucocoprinus birnbaumii.</title>
        <authorList>
            <person name="Buettner E."/>
        </authorList>
    </citation>
    <scope>NUCLEOTIDE SEQUENCE</scope>
    <source>
        <strain evidence="3">VT141</strain>
    </source>
</reference>
<protein>
    <submittedName>
        <fullName evidence="3">Uncharacterized protein</fullName>
    </submittedName>
</protein>
<feature type="compositionally biased region" description="Polar residues" evidence="1">
    <location>
        <begin position="1198"/>
        <end position="1215"/>
    </location>
</feature>
<feature type="transmembrane region" description="Helical" evidence="2">
    <location>
        <begin position="935"/>
        <end position="960"/>
    </location>
</feature>
<comment type="caution">
    <text evidence="3">The sequence shown here is derived from an EMBL/GenBank/DDBJ whole genome shotgun (WGS) entry which is preliminary data.</text>
</comment>
<dbReference type="EMBL" id="JANIEX010000149">
    <property type="protein sequence ID" value="KAJ3572264.1"/>
    <property type="molecule type" value="Genomic_DNA"/>
</dbReference>
<evidence type="ECO:0000313" key="4">
    <source>
        <dbReference type="Proteomes" id="UP001213000"/>
    </source>
</evidence>
<feature type="transmembrane region" description="Helical" evidence="2">
    <location>
        <begin position="894"/>
        <end position="915"/>
    </location>
</feature>
<name>A0AAD5YU58_9AGAR</name>
<keyword evidence="2" id="KW-0812">Transmembrane</keyword>
<feature type="compositionally biased region" description="Basic and acidic residues" evidence="1">
    <location>
        <begin position="377"/>
        <end position="396"/>
    </location>
</feature>
<proteinExistence type="predicted"/>
<organism evidence="3 4">
    <name type="scientific">Leucocoprinus birnbaumii</name>
    <dbReference type="NCBI Taxonomy" id="56174"/>
    <lineage>
        <taxon>Eukaryota</taxon>
        <taxon>Fungi</taxon>
        <taxon>Dikarya</taxon>
        <taxon>Basidiomycota</taxon>
        <taxon>Agaricomycotina</taxon>
        <taxon>Agaricomycetes</taxon>
        <taxon>Agaricomycetidae</taxon>
        <taxon>Agaricales</taxon>
        <taxon>Agaricineae</taxon>
        <taxon>Agaricaceae</taxon>
        <taxon>Leucocoprinus</taxon>
    </lineage>
</organism>
<feature type="transmembrane region" description="Helical" evidence="2">
    <location>
        <begin position="1012"/>
        <end position="1032"/>
    </location>
</feature>
<feature type="region of interest" description="Disordered" evidence="1">
    <location>
        <begin position="125"/>
        <end position="151"/>
    </location>
</feature>
<feature type="region of interest" description="Disordered" evidence="1">
    <location>
        <begin position="234"/>
        <end position="265"/>
    </location>
</feature>
<feature type="compositionally biased region" description="Basic and acidic residues" evidence="1">
    <location>
        <begin position="1178"/>
        <end position="1190"/>
    </location>
</feature>
<feature type="region of interest" description="Disordered" evidence="1">
    <location>
        <begin position="356"/>
        <end position="396"/>
    </location>
</feature>
<dbReference type="Proteomes" id="UP001213000">
    <property type="component" value="Unassembled WGS sequence"/>
</dbReference>
<feature type="compositionally biased region" description="Polar residues" evidence="1">
    <location>
        <begin position="255"/>
        <end position="265"/>
    </location>
</feature>
<feature type="region of interest" description="Disordered" evidence="1">
    <location>
        <begin position="41"/>
        <end position="60"/>
    </location>
</feature>
<feature type="transmembrane region" description="Helical" evidence="2">
    <location>
        <begin position="852"/>
        <end position="873"/>
    </location>
</feature>
<feature type="compositionally biased region" description="Low complexity" evidence="1">
    <location>
        <begin position="669"/>
        <end position="699"/>
    </location>
</feature>
<evidence type="ECO:0000256" key="2">
    <source>
        <dbReference type="SAM" id="Phobius"/>
    </source>
</evidence>
<feature type="region of interest" description="Disordered" evidence="1">
    <location>
        <begin position="669"/>
        <end position="737"/>
    </location>
</feature>
<keyword evidence="2" id="KW-0472">Membrane</keyword>
<feature type="region of interest" description="Disordered" evidence="1">
    <location>
        <begin position="1083"/>
        <end position="1112"/>
    </location>
</feature>
<feature type="transmembrane region" description="Helical" evidence="2">
    <location>
        <begin position="981"/>
        <end position="1006"/>
    </location>
</feature>
<feature type="compositionally biased region" description="Low complexity" evidence="1">
    <location>
        <begin position="125"/>
        <end position="142"/>
    </location>
</feature>
<accession>A0AAD5YU58</accession>
<feature type="region of interest" description="Disordered" evidence="1">
    <location>
        <begin position="1228"/>
        <end position="1248"/>
    </location>
</feature>
<dbReference type="AlphaFoldDB" id="A0AAD5YU58"/>
<evidence type="ECO:0000256" key="1">
    <source>
        <dbReference type="SAM" id="MobiDB-lite"/>
    </source>
</evidence>
<evidence type="ECO:0000313" key="3">
    <source>
        <dbReference type="EMBL" id="KAJ3572264.1"/>
    </source>
</evidence>
<keyword evidence="2" id="KW-1133">Transmembrane helix</keyword>